<keyword evidence="5 8" id="KW-0249">Electron transport</keyword>
<feature type="signal peptide" evidence="8">
    <location>
        <begin position="1"/>
        <end position="22"/>
    </location>
</feature>
<name>A0A7Y4LAA8_9BURK</name>
<dbReference type="InterPro" id="IPR028871">
    <property type="entry name" value="BlueCu_1_BS"/>
</dbReference>
<dbReference type="GO" id="GO:0042597">
    <property type="term" value="C:periplasmic space"/>
    <property type="evidence" value="ECO:0007669"/>
    <property type="project" value="UniProtKB-SubCell"/>
</dbReference>
<evidence type="ECO:0000256" key="4">
    <source>
        <dbReference type="ARBA" id="ARBA00022764"/>
    </source>
</evidence>
<keyword evidence="6 8" id="KW-0186">Copper</keyword>
<evidence type="ECO:0000259" key="9">
    <source>
        <dbReference type="Pfam" id="PF00127"/>
    </source>
</evidence>
<keyword evidence="2 8" id="KW-0813">Transport</keyword>
<dbReference type="NCBIfam" id="TIGR02695">
    <property type="entry name" value="azurin"/>
    <property type="match status" value="1"/>
</dbReference>
<dbReference type="GO" id="GO:0005507">
    <property type="term" value="F:copper ion binding"/>
    <property type="evidence" value="ECO:0007669"/>
    <property type="project" value="UniProtKB-UniRule"/>
</dbReference>
<dbReference type="Gene3D" id="2.60.40.420">
    <property type="entry name" value="Cupredoxins - blue copper proteins"/>
    <property type="match status" value="1"/>
</dbReference>
<dbReference type="InterPro" id="IPR014068">
    <property type="entry name" value="Azurin"/>
</dbReference>
<evidence type="ECO:0000256" key="1">
    <source>
        <dbReference type="ARBA" id="ARBA00004418"/>
    </source>
</evidence>
<sequence>MLMKKVVLATVVAMGSMSAAMAANCSAVIEANDAMQYNTKEITVSKACPAFEIELKHTGSMPKAAMGHNVVVTKTADEQGVITDGMAAGEASNYVKEGDARVIAHTKLIGGGESDKVSIDTAKLDKGGDYSFFCTFPGHASIMKGAVKVTD</sequence>
<dbReference type="CDD" id="cd13922">
    <property type="entry name" value="Azurin"/>
    <property type="match status" value="1"/>
</dbReference>
<dbReference type="SUPFAM" id="SSF49503">
    <property type="entry name" value="Cupredoxins"/>
    <property type="match status" value="1"/>
</dbReference>
<evidence type="ECO:0000256" key="6">
    <source>
        <dbReference type="ARBA" id="ARBA00023008"/>
    </source>
</evidence>
<evidence type="ECO:0000256" key="8">
    <source>
        <dbReference type="RuleBase" id="RU363017"/>
    </source>
</evidence>
<evidence type="ECO:0000256" key="7">
    <source>
        <dbReference type="ARBA" id="ARBA00023157"/>
    </source>
</evidence>
<comment type="subcellular location">
    <subcellularLocation>
        <location evidence="1 8">Periplasm</location>
    </subcellularLocation>
</comment>
<evidence type="ECO:0000256" key="3">
    <source>
        <dbReference type="ARBA" id="ARBA00022723"/>
    </source>
</evidence>
<dbReference type="PANTHER" id="PTHR38439:SF2">
    <property type="entry name" value="OUTER MEMBRANE PROTEIN H.8"/>
    <property type="match status" value="1"/>
</dbReference>
<dbReference type="InterPro" id="IPR000923">
    <property type="entry name" value="BlueCu_1"/>
</dbReference>
<keyword evidence="4 8" id="KW-0574">Periplasm</keyword>
<dbReference type="GO" id="GO:0009055">
    <property type="term" value="F:electron transfer activity"/>
    <property type="evidence" value="ECO:0007669"/>
    <property type="project" value="InterPro"/>
</dbReference>
<dbReference type="EMBL" id="JABGBO010000006">
    <property type="protein sequence ID" value="NOL49865.1"/>
    <property type="molecule type" value="Genomic_DNA"/>
</dbReference>
<accession>A0A7Y4LAA8</accession>
<organism evidence="10 11">
    <name type="scientific">Pelistega europaea</name>
    <dbReference type="NCBI Taxonomy" id="106147"/>
    <lineage>
        <taxon>Bacteria</taxon>
        <taxon>Pseudomonadati</taxon>
        <taxon>Pseudomonadota</taxon>
        <taxon>Betaproteobacteria</taxon>
        <taxon>Burkholderiales</taxon>
        <taxon>Alcaligenaceae</taxon>
        <taxon>Pelistega</taxon>
    </lineage>
</organism>
<comment type="caution">
    <text evidence="10">The sequence shown here is derived from an EMBL/GenBank/DDBJ whole genome shotgun (WGS) entry which is preliminary data.</text>
</comment>
<evidence type="ECO:0000313" key="11">
    <source>
        <dbReference type="Proteomes" id="UP000541421"/>
    </source>
</evidence>
<proteinExistence type="predicted"/>
<dbReference type="AlphaFoldDB" id="A0A7Y4LAA8"/>
<dbReference type="InterPro" id="IPR008972">
    <property type="entry name" value="Cupredoxin"/>
</dbReference>
<dbReference type="PANTHER" id="PTHR38439">
    <property type="entry name" value="AURACYANIN-B"/>
    <property type="match status" value="1"/>
</dbReference>
<feature type="domain" description="Blue (type 1) copper" evidence="9">
    <location>
        <begin position="24"/>
        <end position="149"/>
    </location>
</feature>
<keyword evidence="11" id="KW-1185">Reference proteome</keyword>
<reference evidence="10 11" key="1">
    <citation type="submission" date="2020-05" db="EMBL/GenBank/DDBJ databases">
        <authorList>
            <person name="Niu N."/>
        </authorList>
    </citation>
    <scope>NUCLEOTIDE SEQUENCE [LARGE SCALE GENOMIC DNA]</scope>
    <source>
        <strain evidence="10 11">LMG10982</strain>
    </source>
</reference>
<evidence type="ECO:0000256" key="5">
    <source>
        <dbReference type="ARBA" id="ARBA00022982"/>
    </source>
</evidence>
<dbReference type="PROSITE" id="PS00196">
    <property type="entry name" value="COPPER_BLUE"/>
    <property type="match status" value="1"/>
</dbReference>
<feature type="chain" id="PRO_5031608979" description="Azurin" evidence="8">
    <location>
        <begin position="23"/>
        <end position="151"/>
    </location>
</feature>
<dbReference type="Pfam" id="PF00127">
    <property type="entry name" value="Copper-bind"/>
    <property type="match status" value="1"/>
</dbReference>
<keyword evidence="7" id="KW-1015">Disulfide bond</keyword>
<protein>
    <recommendedName>
        <fullName evidence="8">Azurin</fullName>
    </recommendedName>
</protein>
<gene>
    <name evidence="10" type="primary">azu</name>
    <name evidence="10" type="ORF">HKX40_06920</name>
</gene>
<comment type="function">
    <text evidence="8">Transfers electrons from cytochrome c551 to cytochrome oxidase.</text>
</comment>
<evidence type="ECO:0000256" key="2">
    <source>
        <dbReference type="ARBA" id="ARBA00022448"/>
    </source>
</evidence>
<dbReference type="InterPro" id="IPR050845">
    <property type="entry name" value="Cu-binding_ET"/>
</dbReference>
<keyword evidence="8" id="KW-0732">Signal</keyword>
<keyword evidence="3 8" id="KW-0479">Metal-binding</keyword>
<dbReference type="RefSeq" id="WP_171588834.1">
    <property type="nucleotide sequence ID" value="NZ_JABGBO010000006.1"/>
</dbReference>
<evidence type="ECO:0000313" key="10">
    <source>
        <dbReference type="EMBL" id="NOL49865.1"/>
    </source>
</evidence>
<dbReference type="Proteomes" id="UP000541421">
    <property type="component" value="Unassembled WGS sequence"/>
</dbReference>